<dbReference type="STRING" id="321339.SAMN05444340_110106"/>
<organism evidence="6 7">
    <name type="scientific">Citreimonas salinaria</name>
    <dbReference type="NCBI Taxonomy" id="321339"/>
    <lineage>
        <taxon>Bacteria</taxon>
        <taxon>Pseudomonadati</taxon>
        <taxon>Pseudomonadota</taxon>
        <taxon>Alphaproteobacteria</taxon>
        <taxon>Rhodobacterales</taxon>
        <taxon>Roseobacteraceae</taxon>
        <taxon>Citreimonas</taxon>
    </lineage>
</organism>
<keyword evidence="7" id="KW-1185">Reference proteome</keyword>
<reference evidence="6 7" key="1">
    <citation type="submission" date="2016-10" db="EMBL/GenBank/DDBJ databases">
        <authorList>
            <person name="de Groot N.N."/>
        </authorList>
    </citation>
    <scope>NUCLEOTIDE SEQUENCE [LARGE SCALE GENOMIC DNA]</scope>
    <source>
        <strain evidence="6 7">DSM 26880</strain>
    </source>
</reference>
<dbReference type="PROSITE" id="PS51935">
    <property type="entry name" value="NLPC_P60"/>
    <property type="match status" value="1"/>
</dbReference>
<name>A0A1H3KTP3_9RHOB</name>
<dbReference type="SUPFAM" id="SSF54001">
    <property type="entry name" value="Cysteine proteinases"/>
    <property type="match status" value="1"/>
</dbReference>
<dbReference type="EMBL" id="FNPF01000010">
    <property type="protein sequence ID" value="SDY55577.1"/>
    <property type="molecule type" value="Genomic_DNA"/>
</dbReference>
<dbReference type="InterPro" id="IPR000064">
    <property type="entry name" value="NLP_P60_dom"/>
</dbReference>
<dbReference type="InterPro" id="IPR038765">
    <property type="entry name" value="Papain-like_cys_pep_sf"/>
</dbReference>
<dbReference type="GO" id="GO:0008234">
    <property type="term" value="F:cysteine-type peptidase activity"/>
    <property type="evidence" value="ECO:0007669"/>
    <property type="project" value="UniProtKB-KW"/>
</dbReference>
<dbReference type="Pfam" id="PF00877">
    <property type="entry name" value="NLPC_P60"/>
    <property type="match status" value="1"/>
</dbReference>
<dbReference type="RefSeq" id="WP_177177899.1">
    <property type="nucleotide sequence ID" value="NZ_FNPF01000010.1"/>
</dbReference>
<feature type="domain" description="NlpC/P60" evidence="5">
    <location>
        <begin position="1"/>
        <end position="132"/>
    </location>
</feature>
<dbReference type="Gene3D" id="3.90.1720.10">
    <property type="entry name" value="endopeptidase domain like (from Nostoc punctiforme)"/>
    <property type="match status" value="1"/>
</dbReference>
<evidence type="ECO:0000313" key="6">
    <source>
        <dbReference type="EMBL" id="SDY55577.1"/>
    </source>
</evidence>
<evidence type="ECO:0000313" key="7">
    <source>
        <dbReference type="Proteomes" id="UP000199286"/>
    </source>
</evidence>
<comment type="similarity">
    <text evidence="1">Belongs to the peptidase C40 family.</text>
</comment>
<protein>
    <submittedName>
        <fullName evidence="6">NlpC/P60 family protein</fullName>
    </submittedName>
</protein>
<accession>A0A1H3KTP3</accession>
<evidence type="ECO:0000256" key="1">
    <source>
        <dbReference type="ARBA" id="ARBA00007074"/>
    </source>
</evidence>
<dbReference type="Proteomes" id="UP000199286">
    <property type="component" value="Unassembled WGS sequence"/>
</dbReference>
<keyword evidence="2" id="KW-0645">Protease</keyword>
<proteinExistence type="inferred from homology"/>
<evidence type="ECO:0000259" key="5">
    <source>
        <dbReference type="PROSITE" id="PS51935"/>
    </source>
</evidence>
<evidence type="ECO:0000256" key="3">
    <source>
        <dbReference type="ARBA" id="ARBA00022801"/>
    </source>
</evidence>
<gene>
    <name evidence="6" type="ORF">SAMN05444340_110106</name>
</gene>
<evidence type="ECO:0000256" key="4">
    <source>
        <dbReference type="ARBA" id="ARBA00022807"/>
    </source>
</evidence>
<keyword evidence="4" id="KW-0788">Thiol protease</keyword>
<dbReference type="GO" id="GO:0006508">
    <property type="term" value="P:proteolysis"/>
    <property type="evidence" value="ECO:0007669"/>
    <property type="project" value="UniProtKB-KW"/>
</dbReference>
<keyword evidence="3" id="KW-0378">Hydrolase</keyword>
<dbReference type="AlphaFoldDB" id="A0A1H3KTP3"/>
<sequence>MTIDWSAYVGLPHRDHGRDRNGVDCWGLLRLVYAEQLGIDLPSYADRYADTAERAALDALLSDPDCRAPWAPVAAARPFDALLFRAGRYAQHVAVAVDARHMLHVHARTASVIVPVADQPWGNRLLGTFRHEAMA</sequence>
<evidence type="ECO:0000256" key="2">
    <source>
        <dbReference type="ARBA" id="ARBA00022670"/>
    </source>
</evidence>